<dbReference type="InterPro" id="IPR027417">
    <property type="entry name" value="P-loop_NTPase"/>
</dbReference>
<evidence type="ECO:0000256" key="5">
    <source>
        <dbReference type="ARBA" id="ARBA00022729"/>
    </source>
</evidence>
<dbReference type="Pfam" id="PF01061">
    <property type="entry name" value="ABC2_membrane"/>
    <property type="match status" value="1"/>
</dbReference>
<evidence type="ECO:0000313" key="19">
    <source>
        <dbReference type="Proteomes" id="UP000001072"/>
    </source>
</evidence>
<dbReference type="EMBL" id="GL883151">
    <property type="protein sequence ID" value="EGG00080.1"/>
    <property type="molecule type" value="Genomic_DNA"/>
</dbReference>
<protein>
    <recommendedName>
        <fullName evidence="20">ABC transporter domain-containing protein</fullName>
    </recommendedName>
</protein>
<evidence type="ECO:0008006" key="20">
    <source>
        <dbReference type="Google" id="ProtNLM"/>
    </source>
</evidence>
<organism evidence="19">
    <name type="scientific">Melampsora larici-populina (strain 98AG31 / pathotype 3-4-7)</name>
    <name type="common">Poplar leaf rust fungus</name>
    <dbReference type="NCBI Taxonomy" id="747676"/>
    <lineage>
        <taxon>Eukaryota</taxon>
        <taxon>Fungi</taxon>
        <taxon>Dikarya</taxon>
        <taxon>Basidiomycota</taxon>
        <taxon>Pucciniomycotina</taxon>
        <taxon>Pucciniomycetes</taxon>
        <taxon>Pucciniales</taxon>
        <taxon>Melampsoraceae</taxon>
        <taxon>Melampsora</taxon>
    </lineage>
</organism>
<feature type="chain" id="PRO_5003315902" description="ABC transporter domain-containing protein" evidence="15">
    <location>
        <begin position="21"/>
        <end position="1095"/>
    </location>
</feature>
<feature type="region of interest" description="Disordered" evidence="13">
    <location>
        <begin position="707"/>
        <end position="740"/>
    </location>
</feature>
<keyword evidence="19" id="KW-1185">Reference proteome</keyword>
<feature type="signal peptide" evidence="15">
    <location>
        <begin position="1"/>
        <end position="20"/>
    </location>
</feature>
<dbReference type="GO" id="GO:0016887">
    <property type="term" value="F:ATP hydrolysis activity"/>
    <property type="evidence" value="ECO:0007669"/>
    <property type="project" value="InterPro"/>
</dbReference>
<feature type="transmembrane region" description="Helical" evidence="14">
    <location>
        <begin position="874"/>
        <end position="895"/>
    </location>
</feature>
<dbReference type="VEuPathDB" id="FungiDB:MELLADRAFT_45572"/>
<keyword evidence="12" id="KW-0245">EGF-like domain</keyword>
<dbReference type="InterPro" id="IPR013525">
    <property type="entry name" value="ABC2_TM"/>
</dbReference>
<dbReference type="InterPro" id="IPR003439">
    <property type="entry name" value="ABC_transporter-like_ATP-bd"/>
</dbReference>
<dbReference type="PANTHER" id="PTHR48041:SF2">
    <property type="entry name" value="ATP-DEPENDENT PERMEASE-RELATED"/>
    <property type="match status" value="1"/>
</dbReference>
<dbReference type="InterPro" id="IPR043926">
    <property type="entry name" value="ABCG_dom"/>
</dbReference>
<dbReference type="InterPro" id="IPR017871">
    <property type="entry name" value="ABC_transporter-like_CS"/>
</dbReference>
<dbReference type="InParanoid" id="F4S5M9"/>
<evidence type="ECO:0000256" key="2">
    <source>
        <dbReference type="ARBA" id="ARBA00005814"/>
    </source>
</evidence>
<evidence type="ECO:0000256" key="1">
    <source>
        <dbReference type="ARBA" id="ARBA00004477"/>
    </source>
</evidence>
<dbReference type="eggNOG" id="KOG0061">
    <property type="taxonomic scope" value="Eukaryota"/>
</dbReference>
<evidence type="ECO:0000256" key="10">
    <source>
        <dbReference type="ARBA" id="ARBA00023136"/>
    </source>
</evidence>
<evidence type="ECO:0000259" key="16">
    <source>
        <dbReference type="PROSITE" id="PS50026"/>
    </source>
</evidence>
<proteinExistence type="inferred from homology"/>
<dbReference type="PROSITE" id="PS00022">
    <property type="entry name" value="EGF_1"/>
    <property type="match status" value="1"/>
</dbReference>
<feature type="transmembrane region" description="Helical" evidence="14">
    <location>
        <begin position="982"/>
        <end position="1001"/>
    </location>
</feature>
<evidence type="ECO:0000256" key="9">
    <source>
        <dbReference type="ARBA" id="ARBA00022989"/>
    </source>
</evidence>
<dbReference type="GeneID" id="18928254"/>
<dbReference type="InterPro" id="IPR002049">
    <property type="entry name" value="LE_dom"/>
</dbReference>
<keyword evidence="12" id="KW-1015">Disulfide bond</keyword>
<feature type="disulfide bond" evidence="12">
    <location>
        <begin position="85"/>
        <end position="94"/>
    </location>
</feature>
<dbReference type="SMART" id="SM00382">
    <property type="entry name" value="AAA"/>
    <property type="match status" value="1"/>
</dbReference>
<comment type="subcellular location">
    <subcellularLocation>
        <location evidence="1">Endoplasmic reticulum membrane</location>
        <topology evidence="1">Multi-pass membrane protein</topology>
    </subcellularLocation>
</comment>
<dbReference type="SUPFAM" id="SSF52540">
    <property type="entry name" value="P-loop containing nucleoside triphosphate hydrolases"/>
    <property type="match status" value="1"/>
</dbReference>
<feature type="compositionally biased region" description="Polar residues" evidence="13">
    <location>
        <begin position="672"/>
        <end position="691"/>
    </location>
</feature>
<keyword evidence="11" id="KW-0325">Glycoprotein</keyword>
<reference evidence="19" key="1">
    <citation type="journal article" date="2011" name="Proc. Natl. Acad. Sci. U.S.A.">
        <title>Obligate biotrophy features unraveled by the genomic analysis of rust fungi.</title>
        <authorList>
            <person name="Duplessis S."/>
            <person name="Cuomo C.A."/>
            <person name="Lin Y.-C."/>
            <person name="Aerts A."/>
            <person name="Tisserant E."/>
            <person name="Veneault-Fourrey C."/>
            <person name="Joly D.L."/>
            <person name="Hacquard S."/>
            <person name="Amselem J."/>
            <person name="Cantarel B.L."/>
            <person name="Chiu R."/>
            <person name="Coutinho P.M."/>
            <person name="Feau N."/>
            <person name="Field M."/>
            <person name="Frey P."/>
            <person name="Gelhaye E."/>
            <person name="Goldberg J."/>
            <person name="Grabherr M.G."/>
            <person name="Kodira C.D."/>
            <person name="Kohler A."/>
            <person name="Kuees U."/>
            <person name="Lindquist E.A."/>
            <person name="Lucas S.M."/>
            <person name="Mago R."/>
            <person name="Mauceli E."/>
            <person name="Morin E."/>
            <person name="Murat C."/>
            <person name="Pangilinan J.L."/>
            <person name="Park R."/>
            <person name="Pearson M."/>
            <person name="Quesneville H."/>
            <person name="Rouhier N."/>
            <person name="Sakthikumar S."/>
            <person name="Salamov A.A."/>
            <person name="Schmutz J."/>
            <person name="Selles B."/>
            <person name="Shapiro H."/>
            <person name="Tanguay P."/>
            <person name="Tuskan G.A."/>
            <person name="Henrissat B."/>
            <person name="Van de Peer Y."/>
            <person name="Rouze P."/>
            <person name="Ellis J.G."/>
            <person name="Dodds P.N."/>
            <person name="Schein J.E."/>
            <person name="Zhong S."/>
            <person name="Hamelin R.C."/>
            <person name="Grigoriev I.V."/>
            <person name="Szabo L.J."/>
            <person name="Martin F."/>
        </authorList>
    </citation>
    <scope>NUCLEOTIDE SEQUENCE [LARGE SCALE GENOMIC DNA]</scope>
    <source>
        <strain evidence="19">98AG31 / pathotype 3-4-7</strain>
    </source>
</reference>
<dbReference type="RefSeq" id="XP_007416678.1">
    <property type="nucleotide sequence ID" value="XM_007416616.1"/>
</dbReference>
<feature type="domain" description="ABC transporter" evidence="17">
    <location>
        <begin position="411"/>
        <end position="653"/>
    </location>
</feature>
<keyword evidence="10 14" id="KW-0472">Membrane</keyword>
<evidence type="ECO:0000256" key="14">
    <source>
        <dbReference type="SAM" id="Phobius"/>
    </source>
</evidence>
<name>F4S5M9_MELLP</name>
<dbReference type="PROSITE" id="PS50893">
    <property type="entry name" value="ABC_TRANSPORTER_2"/>
    <property type="match status" value="1"/>
</dbReference>
<feature type="transmembrane region" description="Helical" evidence="14">
    <location>
        <begin position="952"/>
        <end position="975"/>
    </location>
</feature>
<evidence type="ECO:0000256" key="11">
    <source>
        <dbReference type="ARBA" id="ARBA00023180"/>
    </source>
</evidence>
<feature type="transmembrane region" description="Helical" evidence="14">
    <location>
        <begin position="355"/>
        <end position="376"/>
    </location>
</feature>
<evidence type="ECO:0000256" key="15">
    <source>
        <dbReference type="SAM" id="SignalP"/>
    </source>
</evidence>
<dbReference type="InterPro" id="IPR000742">
    <property type="entry name" value="EGF"/>
</dbReference>
<evidence type="ECO:0000256" key="12">
    <source>
        <dbReference type="PROSITE-ProRule" id="PRU00076"/>
    </source>
</evidence>
<evidence type="ECO:0000256" key="4">
    <source>
        <dbReference type="ARBA" id="ARBA00022692"/>
    </source>
</evidence>
<evidence type="ECO:0000256" key="13">
    <source>
        <dbReference type="SAM" id="MobiDB-lite"/>
    </source>
</evidence>
<dbReference type="KEGG" id="mlr:MELLADRAFT_45572"/>
<dbReference type="Pfam" id="PF19055">
    <property type="entry name" value="ABC2_membrane_7"/>
    <property type="match status" value="1"/>
</dbReference>
<dbReference type="PROSITE" id="PS00211">
    <property type="entry name" value="ABC_TRANSPORTER_1"/>
    <property type="match status" value="1"/>
</dbReference>
<keyword evidence="4 14" id="KW-0812">Transmembrane</keyword>
<evidence type="ECO:0000259" key="17">
    <source>
        <dbReference type="PROSITE" id="PS50893"/>
    </source>
</evidence>
<evidence type="ECO:0000313" key="18">
    <source>
        <dbReference type="EMBL" id="EGG00080.1"/>
    </source>
</evidence>
<evidence type="ECO:0000256" key="6">
    <source>
        <dbReference type="ARBA" id="ARBA00022741"/>
    </source>
</evidence>
<evidence type="ECO:0000256" key="3">
    <source>
        <dbReference type="ARBA" id="ARBA00022448"/>
    </source>
</evidence>
<keyword evidence="6" id="KW-0547">Nucleotide-binding</keyword>
<dbReference type="Pfam" id="PF00005">
    <property type="entry name" value="ABC_tran"/>
    <property type="match status" value="1"/>
</dbReference>
<dbReference type="AlphaFoldDB" id="F4S5M9"/>
<accession>F4S5M9</accession>
<dbReference type="GO" id="GO:0005789">
    <property type="term" value="C:endoplasmic reticulum membrane"/>
    <property type="evidence" value="ECO:0007669"/>
    <property type="project" value="UniProtKB-SubCell"/>
</dbReference>
<feature type="transmembrane region" description="Helical" evidence="14">
    <location>
        <begin position="1069"/>
        <end position="1091"/>
    </location>
</feature>
<keyword evidence="5 15" id="KW-0732">Signal</keyword>
<dbReference type="InterPro" id="IPR050352">
    <property type="entry name" value="ABCG_transporters"/>
</dbReference>
<sequence>MNYFQLGLLFCVFTGRTSIAFTFNLTHQDPAPISLIRDPFTVDLDRPHKRPDKCPPCPECFNCQLPRFPCKQYGTCNEYDGQCKCPPGFGGQDCGQPLCGSLADGEKRHPRPENSTSCECKSGWTGINCNVCETNQACSALIPPIDSKTGRLTYPRTLDSGMTAEDPEDGNDTDSSGAVCYKGGFAVVNNHQMCNVTNRKILDMLPDRPPQVSFTCDIKSAACQFQFWIGGIESFYCAFDQCSQSIHVGYEGQPNVTTNECSKMKCQCVPGRMLCGESGSVDIGDFLREEIKGPGKFSCSSDGQGCRFEEPAMNSLITDVFGDTYITLNCQSGECMHYTMVPGFKIPERPANNQLVALSIALTILFVILASALFWYCGRNRSHKYPDYRGRISLPTDENDLFNSNDAPTHLTFSNISYSVSGGKPVLRQVFGKAKSGELMAIMGASGAGKSSLLDILAKKPKSGTVEGDIFINDRRIPNEAFKNIIGYVDQEDTLMSTLTVYETVLCSAMLRLPQQMSSQAKKIRTLETLDELGILHIKDAFIGKSGHRSISGGEKRRVSIACELVTSPKILFLDEPTSGLDSFNAYNVVESLAKLARDHQRTVVFTIHQPQSNIIALFDQLVLLGRGGRLVYSGAFKECHEYFKAIGHPCPVGYNLADFLIDLTMKQRPSTITESEPGVQSGSSGHNSLFDSADLPRVKAVKLNHKSVRGESPDETELTTRKMYHEPTGSLRVPKSADRLRPSSKILQSLSSLYSPASTHRESEEDEDDTKLLVELEGAFSDSKLTKQFRTELDQATGAMDVNESWLNGNGITPKASLWQQFRILSGRAFKNLYRNPMLMLSHYLLAIVLAVICAALFHDVTMDIGGFQGRMGLFFFILALFGFSSLTTITIFSEERLIFMRERSNGYYSPVTYFISKVIFDLIPLRIVPPFILGSIIYYPVGLVASLEQFWKFLLVLIAFNLVAASLVMLISLMVADVGVANLLGSLMMLFNLLFAGLLVNREKLPTGTAWIQDLSFFHAAFEALLVNEVRYLTLKDHRYGVDIEVPSASILSLFGFRITAFWWPDMAILVGMFLIAMAVSCLVLVVWVKERR</sequence>
<feature type="region of interest" description="Disordered" evidence="13">
    <location>
        <begin position="672"/>
        <end position="692"/>
    </location>
</feature>
<dbReference type="CDD" id="cd00055">
    <property type="entry name" value="EGF_Lam"/>
    <property type="match status" value="1"/>
</dbReference>
<comment type="caution">
    <text evidence="12">Lacks conserved residue(s) required for the propagation of feature annotation.</text>
</comment>
<dbReference type="PANTHER" id="PTHR48041">
    <property type="entry name" value="ABC TRANSPORTER G FAMILY MEMBER 28"/>
    <property type="match status" value="1"/>
</dbReference>
<dbReference type="OrthoDB" id="66620at2759"/>
<dbReference type="FunFam" id="3.40.50.300:FF:000702">
    <property type="entry name" value="ABC transporter (Adp1)"/>
    <property type="match status" value="1"/>
</dbReference>
<keyword evidence="3" id="KW-0813">Transport</keyword>
<dbReference type="InterPro" id="IPR003593">
    <property type="entry name" value="AAA+_ATPase"/>
</dbReference>
<dbReference type="Proteomes" id="UP000001072">
    <property type="component" value="Unassembled WGS sequence"/>
</dbReference>
<keyword evidence="7" id="KW-0256">Endoplasmic reticulum</keyword>
<keyword evidence="9 14" id="KW-1133">Transmembrane helix</keyword>
<dbReference type="HOGENOM" id="CLU_000604_57_1_1"/>
<feature type="transmembrane region" description="Helical" evidence="14">
    <location>
        <begin position="916"/>
        <end position="940"/>
    </location>
</feature>
<feature type="transmembrane region" description="Helical" evidence="14">
    <location>
        <begin position="839"/>
        <end position="859"/>
    </location>
</feature>
<evidence type="ECO:0000256" key="7">
    <source>
        <dbReference type="ARBA" id="ARBA00022824"/>
    </source>
</evidence>
<dbReference type="CDD" id="cd03213">
    <property type="entry name" value="ABCG_EPDR"/>
    <property type="match status" value="1"/>
</dbReference>
<dbReference type="PROSITE" id="PS01186">
    <property type="entry name" value="EGF_2"/>
    <property type="match status" value="1"/>
</dbReference>
<feature type="domain" description="EGF-like" evidence="16">
    <location>
        <begin position="61"/>
        <end position="95"/>
    </location>
</feature>
<dbReference type="PROSITE" id="PS50026">
    <property type="entry name" value="EGF_3"/>
    <property type="match status" value="1"/>
</dbReference>
<feature type="compositionally biased region" description="Basic and acidic residues" evidence="13">
    <location>
        <begin position="709"/>
        <end position="726"/>
    </location>
</feature>
<dbReference type="STRING" id="747676.F4S5M9"/>
<dbReference type="GO" id="GO:0140359">
    <property type="term" value="F:ABC-type transporter activity"/>
    <property type="evidence" value="ECO:0007669"/>
    <property type="project" value="InterPro"/>
</dbReference>
<evidence type="ECO:0000256" key="8">
    <source>
        <dbReference type="ARBA" id="ARBA00022840"/>
    </source>
</evidence>
<dbReference type="GO" id="GO:0005524">
    <property type="term" value="F:ATP binding"/>
    <property type="evidence" value="ECO:0007669"/>
    <property type="project" value="UniProtKB-KW"/>
</dbReference>
<comment type="similarity">
    <text evidence="2">Belongs to the ABC transporter superfamily. ABCG family. Eye pigment precursor importer (TC 3.A.1.204) subfamily.</text>
</comment>
<dbReference type="Gene3D" id="3.40.50.300">
    <property type="entry name" value="P-loop containing nucleotide triphosphate hydrolases"/>
    <property type="match status" value="1"/>
</dbReference>
<gene>
    <name evidence="18" type="ORF">MELLADRAFT_45572</name>
</gene>
<keyword evidence="8" id="KW-0067">ATP-binding</keyword>